<dbReference type="OrthoDB" id="347576at2759"/>
<evidence type="ECO:0000313" key="5">
    <source>
        <dbReference type="Proteomes" id="UP000515125"/>
    </source>
</evidence>
<feature type="compositionally biased region" description="Polar residues" evidence="3">
    <location>
        <begin position="207"/>
        <end position="216"/>
    </location>
</feature>
<gene>
    <name evidence="6" type="primary">LOC113146899</name>
</gene>
<name>A0A6P6RVA0_9EIME</name>
<dbReference type="Proteomes" id="UP000515125">
    <property type="component" value="Unplaced"/>
</dbReference>
<dbReference type="SUPFAM" id="SSF56801">
    <property type="entry name" value="Acetyl-CoA synthetase-like"/>
    <property type="match status" value="1"/>
</dbReference>
<accession>A0A6P6RVA0</accession>
<organism evidence="5 6">
    <name type="scientific">Cyclospora cayetanensis</name>
    <dbReference type="NCBI Taxonomy" id="88456"/>
    <lineage>
        <taxon>Eukaryota</taxon>
        <taxon>Sar</taxon>
        <taxon>Alveolata</taxon>
        <taxon>Apicomplexa</taxon>
        <taxon>Conoidasida</taxon>
        <taxon>Coccidia</taxon>
        <taxon>Eucoccidiorida</taxon>
        <taxon>Eimeriorina</taxon>
        <taxon>Eimeriidae</taxon>
        <taxon>Cyclospora</taxon>
    </lineage>
</organism>
<dbReference type="GO" id="GO:0004467">
    <property type="term" value="F:long-chain fatty acid-CoA ligase activity"/>
    <property type="evidence" value="ECO:0007669"/>
    <property type="project" value="TreeGrafter"/>
</dbReference>
<evidence type="ECO:0000256" key="2">
    <source>
        <dbReference type="ARBA" id="ARBA00022840"/>
    </source>
</evidence>
<reference evidence="6" key="1">
    <citation type="submission" date="2025-08" db="UniProtKB">
        <authorList>
            <consortium name="RefSeq"/>
        </authorList>
    </citation>
    <scope>IDENTIFICATION</scope>
</reference>
<dbReference type="GO" id="GO:0005524">
    <property type="term" value="F:ATP binding"/>
    <property type="evidence" value="ECO:0007669"/>
    <property type="project" value="UniProtKB-KW"/>
</dbReference>
<keyword evidence="2" id="KW-0067">ATP-binding</keyword>
<evidence type="ECO:0000313" key="6">
    <source>
        <dbReference type="RefSeq" id="XP_026191397.1"/>
    </source>
</evidence>
<feature type="domain" description="AMP-dependent synthetase/ligase" evidence="4">
    <location>
        <begin position="328"/>
        <end position="423"/>
    </location>
</feature>
<dbReference type="GO" id="GO:0016020">
    <property type="term" value="C:membrane"/>
    <property type="evidence" value="ECO:0007669"/>
    <property type="project" value="TreeGrafter"/>
</dbReference>
<keyword evidence="1" id="KW-0547">Nucleotide-binding</keyword>
<dbReference type="PANTHER" id="PTHR43272:SF33">
    <property type="entry name" value="AMP-BINDING DOMAIN-CONTAINING PROTEIN-RELATED"/>
    <property type="match status" value="1"/>
</dbReference>
<evidence type="ECO:0000259" key="4">
    <source>
        <dbReference type="Pfam" id="PF00501"/>
    </source>
</evidence>
<protein>
    <submittedName>
        <fullName evidence="6">Uncharacterized protein LOC113146899</fullName>
    </submittedName>
</protein>
<dbReference type="GO" id="GO:0005783">
    <property type="term" value="C:endoplasmic reticulum"/>
    <property type="evidence" value="ECO:0007669"/>
    <property type="project" value="TreeGrafter"/>
</dbReference>
<dbReference type="RefSeq" id="XP_026191397.1">
    <property type="nucleotide sequence ID" value="XM_026335612.1"/>
</dbReference>
<evidence type="ECO:0000256" key="3">
    <source>
        <dbReference type="SAM" id="MobiDB-lite"/>
    </source>
</evidence>
<feature type="region of interest" description="Disordered" evidence="3">
    <location>
        <begin position="182"/>
        <end position="227"/>
    </location>
</feature>
<dbReference type="InterPro" id="IPR000873">
    <property type="entry name" value="AMP-dep_synth/lig_dom"/>
</dbReference>
<evidence type="ECO:0000256" key="1">
    <source>
        <dbReference type="ARBA" id="ARBA00022741"/>
    </source>
</evidence>
<dbReference type="Pfam" id="PF00501">
    <property type="entry name" value="AMP-binding"/>
    <property type="match status" value="1"/>
</dbReference>
<sequence>MGETETFVSDSIFVIKGQPLCTTIWRHPAKHQKDFIPIKNTAKLIKCKEESNRSSSRRVTHPERHRNHETRCRFCVSCALYSAPELSTPNEGFCDQKAINCPLNPASQANAIFSPAFKLHTILQHPFSHNHESRTGGFIFKVSVYGDKRKGFMLVLGGNVAWEDEQATDLGERVRNYDAAGWEPTDLENGKSPPLPQDENSAGPLDFTQSYSSQEELPSKPTDQLYPDAQNRTEHADIAFSPFEDTWIPLSDGPTTVTDKNISIKRPFDFLRRAAALFGNSPWLLFAQPDNRNEFGVITYQQGHELAVSIGASLDSMVPNSQLPQRDGVHESLRLVGTWATNSVELLLSDFGAAAYGLTVVPMHPDMNARRFLEVMVHTQMTHLFADWQHLDMVLDLLEKGQLSSLSTVISLDAVGKHALQRAKALQLTVMDFWDLADSSNARVIPREALVCLRHSISNS</sequence>
<dbReference type="AlphaFoldDB" id="A0A6P6RVA0"/>
<proteinExistence type="predicted"/>
<dbReference type="GeneID" id="113146899"/>
<dbReference type="PANTHER" id="PTHR43272">
    <property type="entry name" value="LONG-CHAIN-FATTY-ACID--COA LIGASE"/>
    <property type="match status" value="1"/>
</dbReference>
<dbReference type="InterPro" id="IPR042099">
    <property type="entry name" value="ANL_N_sf"/>
</dbReference>
<dbReference type="Gene3D" id="3.40.50.12780">
    <property type="entry name" value="N-terminal domain of ligase-like"/>
    <property type="match status" value="1"/>
</dbReference>
<keyword evidence="5" id="KW-1185">Reference proteome</keyword>